<feature type="signal peptide" evidence="1">
    <location>
        <begin position="1"/>
        <end position="28"/>
    </location>
</feature>
<evidence type="ECO:0000313" key="3">
    <source>
        <dbReference type="Proteomes" id="UP000509367"/>
    </source>
</evidence>
<dbReference type="Proteomes" id="UP000509367">
    <property type="component" value="Chromosome"/>
</dbReference>
<gene>
    <name evidence="2" type="ORF">HTY61_08000</name>
</gene>
<dbReference type="EMBL" id="CP054836">
    <property type="protein sequence ID" value="QKV18399.1"/>
    <property type="molecule type" value="Genomic_DNA"/>
</dbReference>
<dbReference type="KEGG" id="orm:HTY61_08000"/>
<protein>
    <recommendedName>
        <fullName evidence="4">DUF930 domain-containing protein</fullName>
    </recommendedName>
</protein>
<organism evidence="2 3">
    <name type="scientific">Oricola thermophila</name>
    <dbReference type="NCBI Taxonomy" id="2742145"/>
    <lineage>
        <taxon>Bacteria</taxon>
        <taxon>Pseudomonadati</taxon>
        <taxon>Pseudomonadota</taxon>
        <taxon>Alphaproteobacteria</taxon>
        <taxon>Hyphomicrobiales</taxon>
        <taxon>Ahrensiaceae</taxon>
        <taxon>Oricola</taxon>
    </lineage>
</organism>
<evidence type="ECO:0000256" key="1">
    <source>
        <dbReference type="SAM" id="SignalP"/>
    </source>
</evidence>
<evidence type="ECO:0000313" key="2">
    <source>
        <dbReference type="EMBL" id="QKV18399.1"/>
    </source>
</evidence>
<name>A0A6N1VGW2_9HYPH</name>
<accession>A0A6N1VGW2</accession>
<reference evidence="2 3" key="1">
    <citation type="submission" date="2020-06" db="EMBL/GenBank/DDBJ databases">
        <title>Oricola thermophila sp. nov. isolated from a tidal sediments.</title>
        <authorList>
            <person name="Kwon K.K."/>
            <person name="Yang S.-H."/>
            <person name="Park M.-J."/>
        </authorList>
    </citation>
    <scope>NUCLEOTIDE SEQUENCE [LARGE SCALE GENOMIC DNA]</scope>
    <source>
        <strain evidence="2 3">MEBiC13590</strain>
    </source>
</reference>
<keyword evidence="1" id="KW-0732">Signal</keyword>
<evidence type="ECO:0008006" key="4">
    <source>
        <dbReference type="Google" id="ProtNLM"/>
    </source>
</evidence>
<dbReference type="AlphaFoldDB" id="A0A6N1VGW2"/>
<keyword evidence="3" id="KW-1185">Reference proteome</keyword>
<feature type="chain" id="PRO_5027013797" description="DUF930 domain-containing protein" evidence="1">
    <location>
        <begin position="29"/>
        <end position="152"/>
    </location>
</feature>
<proteinExistence type="predicted"/>
<sequence>MTSRISSVLRSVLMTTVLIAAPATVSRAADLVAPGTYAAVTDSDCAAPRNLAAIERKFRVQANEVHHQPALDIVSITDIRENRYLPAREDITSVDRLYCKASAGMSDGRTRTLWYMIEYGEGFAGAFGDNVEFCLSGLDRWNVHDGACRVLR</sequence>